<gene>
    <name evidence="2" type="ORF">IEZ26_13615</name>
</gene>
<dbReference type="Pfam" id="PF20546">
    <property type="entry name" value="DUF6760"/>
    <property type="match status" value="1"/>
</dbReference>
<dbReference type="InterPro" id="IPR046648">
    <property type="entry name" value="DUF6760"/>
</dbReference>
<dbReference type="Proteomes" id="UP000618818">
    <property type="component" value="Unassembled WGS sequence"/>
</dbReference>
<organism evidence="2 3">
    <name type="scientific">Nocardioides cavernae</name>
    <dbReference type="NCBI Taxonomy" id="1921566"/>
    <lineage>
        <taxon>Bacteria</taxon>
        <taxon>Bacillati</taxon>
        <taxon>Actinomycetota</taxon>
        <taxon>Actinomycetes</taxon>
        <taxon>Propionibacteriales</taxon>
        <taxon>Nocardioidaceae</taxon>
        <taxon>Nocardioides</taxon>
    </lineage>
</organism>
<keyword evidence="3" id="KW-1185">Reference proteome</keyword>
<evidence type="ECO:0000313" key="3">
    <source>
        <dbReference type="Proteomes" id="UP000618818"/>
    </source>
</evidence>
<dbReference type="EMBL" id="JACXYZ010000002">
    <property type="protein sequence ID" value="MBD3925665.1"/>
    <property type="molecule type" value="Genomic_DNA"/>
</dbReference>
<reference evidence="2 3" key="1">
    <citation type="submission" date="2020-09" db="EMBL/GenBank/DDBJ databases">
        <title>novel species in genus Nocardioides.</title>
        <authorList>
            <person name="Zhang G."/>
        </authorList>
    </citation>
    <scope>NUCLEOTIDE SEQUENCE [LARGE SCALE GENOMIC DNA]</scope>
    <source>
        <strain evidence="2 3">KCTC 39551</strain>
    </source>
</reference>
<dbReference type="RefSeq" id="WP_191195551.1">
    <property type="nucleotide sequence ID" value="NZ_JACXYZ010000002.1"/>
</dbReference>
<name>A0ABR8NET1_9ACTN</name>
<sequence>MILYPVDQLYEEMAFIAFHFHWSRDELMALEHGERRRWCEEISSINRRFNDQAPSLLDVV</sequence>
<evidence type="ECO:0000313" key="2">
    <source>
        <dbReference type="EMBL" id="MBD3925665.1"/>
    </source>
</evidence>
<feature type="domain" description="DUF6760" evidence="1">
    <location>
        <begin position="3"/>
        <end position="52"/>
    </location>
</feature>
<protein>
    <recommendedName>
        <fullName evidence="1">DUF6760 domain-containing protein</fullName>
    </recommendedName>
</protein>
<comment type="caution">
    <text evidence="2">The sequence shown here is derived from an EMBL/GenBank/DDBJ whole genome shotgun (WGS) entry which is preliminary data.</text>
</comment>
<evidence type="ECO:0000259" key="1">
    <source>
        <dbReference type="Pfam" id="PF20546"/>
    </source>
</evidence>
<proteinExistence type="predicted"/>
<accession>A0ABR8NET1</accession>